<dbReference type="RefSeq" id="XP_018697842.1">
    <property type="nucleotide sequence ID" value="XM_018831963.1"/>
</dbReference>
<dbReference type="Proteomes" id="UP000078343">
    <property type="component" value="Unassembled WGS sequence"/>
</dbReference>
<sequence>MAYSAASSTDLQNVQLLTISYIPDFGSDTTTFSASTSGAVTWASDEAFSLTANDADFRDAARHDPHRDFSITCWDNGLWHADRPVDKHLEEVVHALAKKVSVVQNIGPQAPQHEGGNQEQLESDLMYLGAWTATGSSS</sequence>
<keyword evidence="2" id="KW-1185">Reference proteome</keyword>
<reference evidence="1 2" key="1">
    <citation type="submission" date="2016-04" db="EMBL/GenBank/DDBJ databases">
        <title>Draft genome of Fonsecaea erecta CBS 125763.</title>
        <authorList>
            <person name="Weiss V.A."/>
            <person name="Vicente V.A."/>
            <person name="Raittz R.T."/>
            <person name="Moreno L.F."/>
            <person name="De Souza E.M."/>
            <person name="Pedrosa F.O."/>
            <person name="Steffens M.B."/>
            <person name="Faoro H."/>
            <person name="Tadra-Sfeir M.Z."/>
            <person name="Najafzadeh M.J."/>
            <person name="Felipe M.S."/>
            <person name="Teixeira M."/>
            <person name="Sun J."/>
            <person name="Xi L."/>
            <person name="Gomes R."/>
            <person name="De Azevedo C.M."/>
            <person name="Salgado C.G."/>
            <person name="Da Silva M.B."/>
            <person name="Nascimento M.F."/>
            <person name="Queiroz-Telles F."/>
            <person name="Attili D.S."/>
            <person name="Gorbushina A."/>
        </authorList>
    </citation>
    <scope>NUCLEOTIDE SEQUENCE [LARGE SCALE GENOMIC DNA]</scope>
    <source>
        <strain evidence="1 2">CBS 125763</strain>
    </source>
</reference>
<evidence type="ECO:0000313" key="2">
    <source>
        <dbReference type="Proteomes" id="UP000078343"/>
    </source>
</evidence>
<evidence type="ECO:0000313" key="1">
    <source>
        <dbReference type="EMBL" id="OAP64475.1"/>
    </source>
</evidence>
<dbReference type="EMBL" id="LVYI01000001">
    <property type="protein sequence ID" value="OAP64475.1"/>
    <property type="molecule type" value="Genomic_DNA"/>
</dbReference>
<comment type="caution">
    <text evidence="1">The sequence shown here is derived from an EMBL/GenBank/DDBJ whole genome shotgun (WGS) entry which is preliminary data.</text>
</comment>
<dbReference type="GeneID" id="30004617"/>
<name>A0A178ZZR9_9EURO</name>
<protein>
    <submittedName>
        <fullName evidence="1">Uncharacterized protein</fullName>
    </submittedName>
</protein>
<dbReference type="AlphaFoldDB" id="A0A178ZZR9"/>
<organism evidence="1 2">
    <name type="scientific">Fonsecaea erecta</name>
    <dbReference type="NCBI Taxonomy" id="1367422"/>
    <lineage>
        <taxon>Eukaryota</taxon>
        <taxon>Fungi</taxon>
        <taxon>Dikarya</taxon>
        <taxon>Ascomycota</taxon>
        <taxon>Pezizomycotina</taxon>
        <taxon>Eurotiomycetes</taxon>
        <taxon>Chaetothyriomycetidae</taxon>
        <taxon>Chaetothyriales</taxon>
        <taxon>Herpotrichiellaceae</taxon>
        <taxon>Fonsecaea</taxon>
    </lineage>
</organism>
<gene>
    <name evidence="1" type="ORF">AYL99_00447</name>
</gene>
<proteinExistence type="predicted"/>
<accession>A0A178ZZR9</accession>